<dbReference type="InterPro" id="IPR012674">
    <property type="entry name" value="Calycin"/>
</dbReference>
<keyword evidence="4" id="KW-1133">Transmembrane helix</keyword>
<comment type="similarity">
    <text evidence="1">Belongs to the calycin superfamily. Fatty-acid binding protein (FABP) family.</text>
</comment>
<evidence type="ECO:0000259" key="5">
    <source>
        <dbReference type="PROSITE" id="PS00214"/>
    </source>
</evidence>
<name>A0A6V7Y7G9_MELEN</name>
<dbReference type="PANTHER" id="PTHR22725">
    <property type="entry name" value="FATTY ACID-BINDING PROTEIN HOMOLOG 1-RELATED-RELATED"/>
    <property type="match status" value="1"/>
</dbReference>
<evidence type="ECO:0000256" key="1">
    <source>
        <dbReference type="ARBA" id="ARBA00008390"/>
    </source>
</evidence>
<dbReference type="SUPFAM" id="SSF50814">
    <property type="entry name" value="Lipocalins"/>
    <property type="match status" value="1"/>
</dbReference>
<accession>A0A6V7Y7G9</accession>
<evidence type="ECO:0000256" key="4">
    <source>
        <dbReference type="SAM" id="Phobius"/>
    </source>
</evidence>
<dbReference type="Gene3D" id="2.40.128.20">
    <property type="match status" value="1"/>
</dbReference>
<dbReference type="OrthoDB" id="412780at2759"/>
<keyword evidence="4" id="KW-0472">Membrane</keyword>
<dbReference type="Proteomes" id="UP000580250">
    <property type="component" value="Unassembled WGS sequence"/>
</dbReference>
<sequence length="183" mass="21124">MRFFFFPILSIISIISILFFIISIISISSVAALTSVSTTSKALPDKFLGSWTVDHSENFDEYLEAKGYGWFMRQMVKLAGITKTFTKNDDGSYGCKIETTKKNVEWPKFNLGEEFTAEYLDDSMHKIKFTYDPKKDALTEVHTKVDAPNDPADIYDYIIDGDGWLVMHMEYNDVKTKRFYKKL</sequence>
<keyword evidence="4" id="KW-0812">Transmembrane</keyword>
<dbReference type="PROSITE" id="PS00214">
    <property type="entry name" value="FABP"/>
    <property type="match status" value="1"/>
</dbReference>
<dbReference type="AlphaFoldDB" id="A0A6V7Y7G9"/>
<comment type="caution">
    <text evidence="6">The sequence shown here is derived from an EMBL/GenBank/DDBJ whole genome shotgun (WGS) entry which is preliminary data.</text>
</comment>
<evidence type="ECO:0000256" key="3">
    <source>
        <dbReference type="ARBA" id="ARBA00023121"/>
    </source>
</evidence>
<feature type="transmembrane region" description="Helical" evidence="4">
    <location>
        <begin position="6"/>
        <end position="33"/>
    </location>
</feature>
<organism evidence="6 7">
    <name type="scientific">Meloidogyne enterolobii</name>
    <name type="common">Root-knot nematode worm</name>
    <name type="synonym">Meloidogyne mayaguensis</name>
    <dbReference type="NCBI Taxonomy" id="390850"/>
    <lineage>
        <taxon>Eukaryota</taxon>
        <taxon>Metazoa</taxon>
        <taxon>Ecdysozoa</taxon>
        <taxon>Nematoda</taxon>
        <taxon>Chromadorea</taxon>
        <taxon>Rhabditida</taxon>
        <taxon>Tylenchina</taxon>
        <taxon>Tylenchomorpha</taxon>
        <taxon>Tylenchoidea</taxon>
        <taxon>Meloidogynidae</taxon>
        <taxon>Meloidogyninae</taxon>
        <taxon>Meloidogyne</taxon>
    </lineage>
</organism>
<evidence type="ECO:0000313" key="7">
    <source>
        <dbReference type="Proteomes" id="UP000580250"/>
    </source>
</evidence>
<dbReference type="InterPro" id="IPR000463">
    <property type="entry name" value="Fatty_acid-bd"/>
</dbReference>
<keyword evidence="3" id="KW-0446">Lipid-binding</keyword>
<dbReference type="EMBL" id="CAJEWN010003390">
    <property type="protein sequence ID" value="CAD2207508.1"/>
    <property type="molecule type" value="Genomic_DNA"/>
</dbReference>
<feature type="domain" description="Cytosolic fatty-acid binding proteins" evidence="5">
    <location>
        <begin position="49"/>
        <end position="66"/>
    </location>
</feature>
<reference evidence="6 7" key="1">
    <citation type="submission" date="2020-08" db="EMBL/GenBank/DDBJ databases">
        <authorList>
            <person name="Koutsovoulos G."/>
            <person name="Danchin GJ E."/>
        </authorList>
    </citation>
    <scope>NUCLEOTIDE SEQUENCE [LARGE SCALE GENOMIC DNA]</scope>
</reference>
<gene>
    <name evidence="6" type="ORF">MENT_LOCUS61443</name>
</gene>
<evidence type="ECO:0000313" key="6">
    <source>
        <dbReference type="EMBL" id="CAD2207508.1"/>
    </source>
</evidence>
<proteinExistence type="inferred from homology"/>
<dbReference type="PRINTS" id="PR00178">
    <property type="entry name" value="FATTYACIDBP"/>
</dbReference>
<protein>
    <recommendedName>
        <fullName evidence="5">Cytosolic fatty-acid binding proteins domain-containing protein</fullName>
    </recommendedName>
</protein>
<dbReference type="GO" id="GO:0008289">
    <property type="term" value="F:lipid binding"/>
    <property type="evidence" value="ECO:0007669"/>
    <property type="project" value="UniProtKB-KW"/>
</dbReference>
<keyword evidence="2" id="KW-0813">Transport</keyword>
<dbReference type="CDD" id="cd00742">
    <property type="entry name" value="FABP"/>
    <property type="match status" value="1"/>
</dbReference>
<evidence type="ECO:0000256" key="2">
    <source>
        <dbReference type="ARBA" id="ARBA00022448"/>
    </source>
</evidence>
<dbReference type="InterPro" id="IPR040094">
    <property type="entry name" value="Lbp1-4"/>
</dbReference>